<dbReference type="Gene3D" id="2.40.50.140">
    <property type="entry name" value="Nucleic acid-binding proteins"/>
    <property type="match status" value="1"/>
</dbReference>
<keyword evidence="7 11" id="KW-0460">Magnesium</keyword>
<comment type="catalytic activity">
    <reaction evidence="10 11 12">
        <text>NAD(+) + (deoxyribonucleotide)n-3'-hydroxyl + 5'-phospho-(deoxyribonucleotide)m = (deoxyribonucleotide)n+m + AMP + beta-nicotinamide D-nucleotide.</text>
        <dbReference type="EC" id="6.5.1.2"/>
    </reaction>
</comment>
<accession>A0A0A2DVP2</accession>
<dbReference type="Pfam" id="PF14520">
    <property type="entry name" value="HHH_5"/>
    <property type="match status" value="1"/>
</dbReference>
<dbReference type="GO" id="GO:0006281">
    <property type="term" value="P:DNA repair"/>
    <property type="evidence" value="ECO:0007669"/>
    <property type="project" value="UniProtKB-KW"/>
</dbReference>
<proteinExistence type="inferred from homology"/>
<dbReference type="FunFam" id="3.30.470.30:FF:000001">
    <property type="entry name" value="DNA ligase"/>
    <property type="match status" value="1"/>
</dbReference>
<dbReference type="RefSeq" id="WP_039423846.1">
    <property type="nucleotide sequence ID" value="NZ_JRAJ01000009.1"/>
</dbReference>
<dbReference type="Gene3D" id="6.20.10.30">
    <property type="match status" value="1"/>
</dbReference>
<keyword evidence="15" id="KW-1185">Reference proteome</keyword>
<dbReference type="InterPro" id="IPR004150">
    <property type="entry name" value="NAD_DNA_ligase_OB"/>
</dbReference>
<dbReference type="InterPro" id="IPR013840">
    <property type="entry name" value="DNAligase_N"/>
</dbReference>
<feature type="active site" description="N6-AMP-lysine intermediate" evidence="11">
    <location>
        <position position="117"/>
    </location>
</feature>
<dbReference type="Pfam" id="PF12826">
    <property type="entry name" value="HHH_2"/>
    <property type="match status" value="1"/>
</dbReference>
<keyword evidence="2 11" id="KW-0436">Ligase</keyword>
<dbReference type="SUPFAM" id="SSF52113">
    <property type="entry name" value="BRCT domain"/>
    <property type="match status" value="1"/>
</dbReference>
<dbReference type="CDD" id="cd17748">
    <property type="entry name" value="BRCT_DNA_ligase_like"/>
    <property type="match status" value="1"/>
</dbReference>
<dbReference type="FunFam" id="1.10.150.20:FF:000006">
    <property type="entry name" value="DNA ligase"/>
    <property type="match status" value="1"/>
</dbReference>
<dbReference type="GO" id="GO:0046872">
    <property type="term" value="F:metal ion binding"/>
    <property type="evidence" value="ECO:0007669"/>
    <property type="project" value="UniProtKB-KW"/>
</dbReference>
<sequence>MEKIVPPAVRIEELRRILREHEYRYYVLSSPTIDDFEYDAMMKQLEELEQQYPEWDSPDSPTHRVGSDKTEGFASVRHDRPMLSLSNTYNYDEIGGFYRRVSEGLQGAPFEIVAELKFDGLSISLIYEDGMLVRAVTRGDGITGDDVTANVRTIRSVPLRLRGDDYPRMLEVRGEILLPFKEFDRINAQREADGEPLFANPRNAASGTIKQLDPRIVSGRNLDAYFYYLYSDEPLAENHYDRLMQARRWGFKVSDAVTLCRSKEDAYAFIDRFDTERLTLPVATDGIVLKVNAPAQQDLLGFTAKSPRWAIAYKYQAERVRTRLQHVSYQVGRTGAVTPVANLDPVLISGTVVRRASLHNADFIAEKDLHEGDFVYVEKGGEIIPKIVGVDTDARSIDGRPIVFTALCPDCATPLVREQGEAAYYCPNAEGCPQQQKGRLEHYCGRKAADINIGPETIELLYSRDMIRNVADFYTLTEEQLLTLPGFKKRAATKLLDSIEASKARPYQAILFGLGIRFVGETVAKKLAAVYPSIDALAAATSEELVQIDEIGERIASAVLHFFSLRQNRELVEQLRLVGVSLEAETVSVPVSDRLAGKTVVISGTFEKHSRDEYKAMVEANGGRMAASVSSKTSFILAGSDMGPSKRQKAEKLGVRLMNEEEFLRLIEE</sequence>
<dbReference type="SMART" id="SM00292">
    <property type="entry name" value="BRCT"/>
    <property type="match status" value="1"/>
</dbReference>
<dbReference type="FunFam" id="1.10.287.610:FF:000002">
    <property type="entry name" value="DNA ligase"/>
    <property type="match status" value="1"/>
</dbReference>
<feature type="binding site" evidence="11">
    <location>
        <begin position="84"/>
        <end position="85"/>
    </location>
    <ligand>
        <name>NAD(+)</name>
        <dbReference type="ChEBI" id="CHEBI:57540"/>
    </ligand>
</feature>
<dbReference type="InterPro" id="IPR018239">
    <property type="entry name" value="DNA_ligase_AS"/>
</dbReference>
<dbReference type="AlphaFoldDB" id="A0A0A2DVP2"/>
<dbReference type="PROSITE" id="PS01055">
    <property type="entry name" value="DNA_LIGASE_N1"/>
    <property type="match status" value="1"/>
</dbReference>
<dbReference type="PROSITE" id="PS01056">
    <property type="entry name" value="DNA_LIGASE_N2"/>
    <property type="match status" value="1"/>
</dbReference>
<evidence type="ECO:0000259" key="13">
    <source>
        <dbReference type="PROSITE" id="PS50172"/>
    </source>
</evidence>
<dbReference type="InterPro" id="IPR001679">
    <property type="entry name" value="DNA_ligase"/>
</dbReference>
<dbReference type="InterPro" id="IPR041663">
    <property type="entry name" value="DisA/LigA_HHH"/>
</dbReference>
<dbReference type="Proteomes" id="UP000030146">
    <property type="component" value="Unassembled WGS sequence"/>
</dbReference>
<dbReference type="InterPro" id="IPR012340">
    <property type="entry name" value="NA-bd_OB-fold"/>
</dbReference>
<dbReference type="Pfam" id="PF01653">
    <property type="entry name" value="DNA_ligase_aden"/>
    <property type="match status" value="1"/>
</dbReference>
<comment type="similarity">
    <text evidence="11">Belongs to the NAD-dependent DNA ligase family. LigA subfamily.</text>
</comment>
<feature type="binding site" evidence="11">
    <location>
        <position position="408"/>
    </location>
    <ligand>
        <name>Zn(2+)</name>
        <dbReference type="ChEBI" id="CHEBI:29105"/>
    </ligand>
</feature>
<evidence type="ECO:0000256" key="1">
    <source>
        <dbReference type="ARBA" id="ARBA00004067"/>
    </source>
</evidence>
<dbReference type="GO" id="GO:0003677">
    <property type="term" value="F:DNA binding"/>
    <property type="evidence" value="ECO:0007669"/>
    <property type="project" value="InterPro"/>
</dbReference>
<dbReference type="InterPro" id="IPR033136">
    <property type="entry name" value="DNA_ligase_CS"/>
</dbReference>
<name>A0A0A2DVP2_9PORP</name>
<evidence type="ECO:0000256" key="3">
    <source>
        <dbReference type="ARBA" id="ARBA00022705"/>
    </source>
</evidence>
<dbReference type="Gene3D" id="3.40.50.10190">
    <property type="entry name" value="BRCT domain"/>
    <property type="match status" value="1"/>
</dbReference>
<evidence type="ECO:0000256" key="9">
    <source>
        <dbReference type="ARBA" id="ARBA00023204"/>
    </source>
</evidence>
<dbReference type="InterPro" id="IPR003583">
    <property type="entry name" value="Hlx-hairpin-Hlx_DNA-bd_motif"/>
</dbReference>
<dbReference type="CDD" id="cd00114">
    <property type="entry name" value="LIGANc"/>
    <property type="match status" value="1"/>
</dbReference>
<keyword evidence="3 11" id="KW-0235">DNA replication</keyword>
<evidence type="ECO:0000256" key="2">
    <source>
        <dbReference type="ARBA" id="ARBA00022598"/>
    </source>
</evidence>
<keyword evidence="11" id="KW-0464">Manganese</keyword>
<dbReference type="GO" id="GO:0006260">
    <property type="term" value="P:DNA replication"/>
    <property type="evidence" value="ECO:0007669"/>
    <property type="project" value="UniProtKB-KW"/>
</dbReference>
<feature type="binding site" evidence="11">
    <location>
        <position position="426"/>
    </location>
    <ligand>
        <name>Zn(2+)</name>
        <dbReference type="ChEBI" id="CHEBI:29105"/>
    </ligand>
</feature>
<evidence type="ECO:0000256" key="6">
    <source>
        <dbReference type="ARBA" id="ARBA00022833"/>
    </source>
</evidence>
<dbReference type="GO" id="GO:0003911">
    <property type="term" value="F:DNA ligase (NAD+) activity"/>
    <property type="evidence" value="ECO:0007669"/>
    <property type="project" value="UniProtKB-UniRule"/>
</dbReference>
<evidence type="ECO:0000256" key="10">
    <source>
        <dbReference type="ARBA" id="ARBA00034005"/>
    </source>
</evidence>
<dbReference type="InterPro" id="IPR036420">
    <property type="entry name" value="BRCT_dom_sf"/>
</dbReference>
<evidence type="ECO:0000256" key="5">
    <source>
        <dbReference type="ARBA" id="ARBA00022763"/>
    </source>
</evidence>
<dbReference type="PIRSF" id="PIRSF001604">
    <property type="entry name" value="LigA"/>
    <property type="match status" value="1"/>
</dbReference>
<evidence type="ECO:0000256" key="12">
    <source>
        <dbReference type="RuleBase" id="RU000618"/>
    </source>
</evidence>
<dbReference type="PANTHER" id="PTHR23389">
    <property type="entry name" value="CHROMOSOME TRANSMISSION FIDELITY FACTOR 18"/>
    <property type="match status" value="1"/>
</dbReference>
<evidence type="ECO:0000256" key="8">
    <source>
        <dbReference type="ARBA" id="ARBA00023027"/>
    </source>
</evidence>
<evidence type="ECO:0000256" key="4">
    <source>
        <dbReference type="ARBA" id="ARBA00022723"/>
    </source>
</evidence>
<keyword evidence="4 11" id="KW-0479">Metal-binding</keyword>
<feature type="binding site" evidence="11">
    <location>
        <begin position="35"/>
        <end position="39"/>
    </location>
    <ligand>
        <name>NAD(+)</name>
        <dbReference type="ChEBI" id="CHEBI:57540"/>
    </ligand>
</feature>
<evidence type="ECO:0000313" key="15">
    <source>
        <dbReference type="Proteomes" id="UP000030146"/>
    </source>
</evidence>
<feature type="binding site" evidence="11">
    <location>
        <position position="290"/>
    </location>
    <ligand>
        <name>NAD(+)</name>
        <dbReference type="ChEBI" id="CHEBI:57540"/>
    </ligand>
</feature>
<evidence type="ECO:0000313" key="14">
    <source>
        <dbReference type="EMBL" id="KGN90507.1"/>
    </source>
</evidence>
<keyword evidence="9 11" id="KW-0234">DNA repair</keyword>
<comment type="cofactor">
    <cofactor evidence="11">
        <name>Mg(2+)</name>
        <dbReference type="ChEBI" id="CHEBI:18420"/>
    </cofactor>
    <cofactor evidence="11">
        <name>Mn(2+)</name>
        <dbReference type="ChEBI" id="CHEBI:29035"/>
    </cofactor>
</comment>
<dbReference type="GO" id="GO:0005829">
    <property type="term" value="C:cytosol"/>
    <property type="evidence" value="ECO:0007669"/>
    <property type="project" value="TreeGrafter"/>
</dbReference>
<protein>
    <recommendedName>
        <fullName evidence="11 12">DNA ligase</fullName>
        <ecNumber evidence="11 12">6.5.1.2</ecNumber>
    </recommendedName>
    <alternativeName>
        <fullName evidence="11">Polydeoxyribonucleotide synthase [NAD(+)]</fullName>
    </alternativeName>
</protein>
<feature type="binding site" evidence="11">
    <location>
        <position position="175"/>
    </location>
    <ligand>
        <name>NAD(+)</name>
        <dbReference type="ChEBI" id="CHEBI:57540"/>
    </ligand>
</feature>
<dbReference type="PROSITE" id="PS50172">
    <property type="entry name" value="BRCT"/>
    <property type="match status" value="1"/>
</dbReference>
<feature type="binding site" evidence="11">
    <location>
        <position position="314"/>
    </location>
    <ligand>
        <name>NAD(+)</name>
        <dbReference type="ChEBI" id="CHEBI:57540"/>
    </ligand>
</feature>
<evidence type="ECO:0000256" key="11">
    <source>
        <dbReference type="HAMAP-Rule" id="MF_01588"/>
    </source>
</evidence>
<dbReference type="NCBIfam" id="NF005932">
    <property type="entry name" value="PRK07956.1"/>
    <property type="match status" value="1"/>
</dbReference>
<dbReference type="SMART" id="SM00278">
    <property type="entry name" value="HhH1"/>
    <property type="match status" value="2"/>
</dbReference>
<organism evidence="14 15">
    <name type="scientific">Porphyromonas gulae</name>
    <dbReference type="NCBI Taxonomy" id="111105"/>
    <lineage>
        <taxon>Bacteria</taxon>
        <taxon>Pseudomonadati</taxon>
        <taxon>Bacteroidota</taxon>
        <taxon>Bacteroidia</taxon>
        <taxon>Bacteroidales</taxon>
        <taxon>Porphyromonadaceae</taxon>
        <taxon>Porphyromonas</taxon>
    </lineage>
</organism>
<gene>
    <name evidence="11" type="primary">ligA</name>
    <name evidence="14" type="ORF">HR15_03355</name>
</gene>
<dbReference type="Gene3D" id="3.30.470.30">
    <property type="entry name" value="DNA ligase/mRNA capping enzyme"/>
    <property type="match status" value="1"/>
</dbReference>
<dbReference type="HAMAP" id="MF_01588">
    <property type="entry name" value="DNA_ligase_A"/>
    <property type="match status" value="1"/>
</dbReference>
<comment type="function">
    <text evidence="1 11">DNA ligase that catalyzes the formation of phosphodiester linkages between 5'-phosphoryl and 3'-hydroxyl groups in double-stranded DNA using NAD as a coenzyme and as the energy source for the reaction. It is essential for DNA replication and repair of damaged DNA.</text>
</comment>
<feature type="binding site" evidence="11">
    <location>
        <position position="138"/>
    </location>
    <ligand>
        <name>NAD(+)</name>
        <dbReference type="ChEBI" id="CHEBI:57540"/>
    </ligand>
</feature>
<keyword evidence="5 11" id="KW-0227">DNA damage</keyword>
<dbReference type="SMART" id="SM00532">
    <property type="entry name" value="LIGANc"/>
    <property type="match status" value="1"/>
</dbReference>
<dbReference type="NCBIfam" id="TIGR00575">
    <property type="entry name" value="dnlj"/>
    <property type="match status" value="1"/>
</dbReference>
<dbReference type="EMBL" id="JRAK01000054">
    <property type="protein sequence ID" value="KGN90507.1"/>
    <property type="molecule type" value="Genomic_DNA"/>
</dbReference>
<dbReference type="InterPro" id="IPR004149">
    <property type="entry name" value="Znf_DNAligase_C4"/>
</dbReference>
<feature type="binding site" evidence="11">
    <location>
        <position position="115"/>
    </location>
    <ligand>
        <name>NAD(+)</name>
        <dbReference type="ChEBI" id="CHEBI:57540"/>
    </ligand>
</feature>
<dbReference type="EC" id="6.5.1.2" evidence="11 12"/>
<dbReference type="InterPro" id="IPR010994">
    <property type="entry name" value="RuvA_2-like"/>
</dbReference>
<dbReference type="SUPFAM" id="SSF47781">
    <property type="entry name" value="RuvA domain 2-like"/>
    <property type="match status" value="1"/>
</dbReference>
<dbReference type="Gene3D" id="1.10.150.20">
    <property type="entry name" value="5' to 3' exonuclease, C-terminal subdomain"/>
    <property type="match status" value="2"/>
</dbReference>
<dbReference type="PANTHER" id="PTHR23389:SF9">
    <property type="entry name" value="DNA LIGASE"/>
    <property type="match status" value="1"/>
</dbReference>
<keyword evidence="8 11" id="KW-0520">NAD</keyword>
<dbReference type="SUPFAM" id="SSF56091">
    <property type="entry name" value="DNA ligase/mRNA capping enzyme, catalytic domain"/>
    <property type="match status" value="1"/>
</dbReference>
<keyword evidence="6 11" id="KW-0862">Zinc</keyword>
<dbReference type="InterPro" id="IPR001357">
    <property type="entry name" value="BRCT_dom"/>
</dbReference>
<dbReference type="Pfam" id="PF03119">
    <property type="entry name" value="DNA_ligase_ZBD"/>
    <property type="match status" value="1"/>
</dbReference>
<reference evidence="14 15" key="1">
    <citation type="submission" date="2014-08" db="EMBL/GenBank/DDBJ databases">
        <title>Porphyromonas gulae strain:COT-052_OH3439 Genome sequencing.</title>
        <authorList>
            <person name="Wallis C."/>
            <person name="Deusch O."/>
            <person name="O'Flynn C."/>
            <person name="Davis I."/>
            <person name="Jospin G."/>
            <person name="Darling A.E."/>
            <person name="Coil D.A."/>
            <person name="Alexiev A."/>
            <person name="Horsfall A."/>
            <person name="Kirkwood N."/>
            <person name="Harris S."/>
            <person name="Eisen J.A."/>
        </authorList>
    </citation>
    <scope>NUCLEOTIDE SEQUENCE [LARGE SCALE GENOMIC DNA]</scope>
    <source>
        <strain evidence="15">COT-052 OH3439</strain>
    </source>
</reference>
<dbReference type="Pfam" id="PF03120">
    <property type="entry name" value="OB_DNA_ligase"/>
    <property type="match status" value="1"/>
</dbReference>
<feature type="binding site" evidence="11">
    <location>
        <position position="432"/>
    </location>
    <ligand>
        <name>Zn(2+)</name>
        <dbReference type="ChEBI" id="CHEBI:29105"/>
    </ligand>
</feature>
<dbReference type="SUPFAM" id="SSF50249">
    <property type="entry name" value="Nucleic acid-binding proteins"/>
    <property type="match status" value="1"/>
</dbReference>
<dbReference type="Pfam" id="PF00533">
    <property type="entry name" value="BRCT"/>
    <property type="match status" value="1"/>
</dbReference>
<comment type="caution">
    <text evidence="14">The sequence shown here is derived from an EMBL/GenBank/DDBJ whole genome shotgun (WGS) entry which is preliminary data.</text>
</comment>
<feature type="domain" description="BRCT" evidence="13">
    <location>
        <begin position="590"/>
        <end position="669"/>
    </location>
</feature>
<evidence type="ECO:0000256" key="7">
    <source>
        <dbReference type="ARBA" id="ARBA00022842"/>
    </source>
</evidence>
<dbReference type="Gene3D" id="1.10.287.610">
    <property type="entry name" value="Helix hairpin bin"/>
    <property type="match status" value="1"/>
</dbReference>
<dbReference type="InterPro" id="IPR013839">
    <property type="entry name" value="DNAligase_adenylation"/>
</dbReference>
<feature type="binding site" evidence="11">
    <location>
        <position position="411"/>
    </location>
    <ligand>
        <name>Zn(2+)</name>
        <dbReference type="ChEBI" id="CHEBI:29105"/>
    </ligand>
</feature>